<dbReference type="GO" id="GO:0009117">
    <property type="term" value="P:nucleotide metabolic process"/>
    <property type="evidence" value="ECO:0007669"/>
    <property type="project" value="UniProtKB-KW"/>
</dbReference>
<evidence type="ECO:0000313" key="12">
    <source>
        <dbReference type="EMBL" id="MBY5958879.1"/>
    </source>
</evidence>
<evidence type="ECO:0000256" key="8">
    <source>
        <dbReference type="ARBA" id="ARBA00051875"/>
    </source>
</evidence>
<evidence type="ECO:0000256" key="2">
    <source>
        <dbReference type="ARBA" id="ARBA00011738"/>
    </source>
</evidence>
<evidence type="ECO:0000256" key="6">
    <source>
        <dbReference type="ARBA" id="ARBA00022842"/>
    </source>
</evidence>
<evidence type="ECO:0000256" key="5">
    <source>
        <dbReference type="ARBA" id="ARBA00022801"/>
    </source>
</evidence>
<feature type="binding site" evidence="10">
    <location>
        <begin position="9"/>
        <end position="14"/>
    </location>
    <ligand>
        <name>substrate</name>
    </ligand>
</feature>
<feature type="binding site" evidence="10">
    <location>
        <position position="70"/>
    </location>
    <ligand>
        <name>Mg(2+)</name>
        <dbReference type="ChEBI" id="CHEBI:18420"/>
    </ligand>
</feature>
<keyword evidence="5 10" id="KW-0378">Hydrolase</keyword>
<accession>A0A953HPI9</accession>
<feature type="binding site" evidence="10">
    <location>
        <position position="174"/>
    </location>
    <ligand>
        <name>substrate</name>
    </ligand>
</feature>
<comment type="cofactor">
    <cofactor evidence="10">
        <name>Mg(2+)</name>
        <dbReference type="ChEBI" id="CHEBI:18420"/>
    </cofactor>
    <text evidence="10">Binds 1 Mg(2+) ion per subunit.</text>
</comment>
<comment type="catalytic activity">
    <reaction evidence="8 10">
        <text>dITP + H2O = dIMP + diphosphate + H(+)</text>
        <dbReference type="Rhea" id="RHEA:28342"/>
        <dbReference type="ChEBI" id="CHEBI:15377"/>
        <dbReference type="ChEBI" id="CHEBI:15378"/>
        <dbReference type="ChEBI" id="CHEBI:33019"/>
        <dbReference type="ChEBI" id="CHEBI:61194"/>
        <dbReference type="ChEBI" id="CHEBI:61382"/>
        <dbReference type="EC" id="3.6.1.66"/>
    </reaction>
</comment>
<reference evidence="12" key="1">
    <citation type="submission" date="2021-06" db="EMBL/GenBank/DDBJ databases">
        <title>44 bacteria genomes isolated from Dapeng, Shenzhen.</title>
        <authorList>
            <person name="Zheng W."/>
            <person name="Yu S."/>
            <person name="Huang Y."/>
        </authorList>
    </citation>
    <scope>NUCLEOTIDE SEQUENCE</scope>
    <source>
        <strain evidence="12">DP5N28-2</strain>
    </source>
</reference>
<dbReference type="GO" id="GO:0035870">
    <property type="term" value="F:dITP diphosphatase activity"/>
    <property type="evidence" value="ECO:0007669"/>
    <property type="project" value="UniProtKB-UniRule"/>
</dbReference>
<dbReference type="HAMAP" id="MF_01405">
    <property type="entry name" value="Non_canon_purine_NTPase"/>
    <property type="match status" value="1"/>
</dbReference>
<feature type="binding site" evidence="10">
    <location>
        <position position="71"/>
    </location>
    <ligand>
        <name>substrate</name>
    </ligand>
</feature>
<dbReference type="NCBIfam" id="TIGR00042">
    <property type="entry name" value="RdgB/HAM1 family non-canonical purine NTP pyrophosphatase"/>
    <property type="match status" value="1"/>
</dbReference>
<evidence type="ECO:0000256" key="4">
    <source>
        <dbReference type="ARBA" id="ARBA00022741"/>
    </source>
</evidence>
<dbReference type="AlphaFoldDB" id="A0A953HPI9"/>
<organism evidence="12 13">
    <name type="scientific">Membranihabitans marinus</name>
    <dbReference type="NCBI Taxonomy" id="1227546"/>
    <lineage>
        <taxon>Bacteria</taxon>
        <taxon>Pseudomonadati</taxon>
        <taxon>Bacteroidota</taxon>
        <taxon>Saprospiria</taxon>
        <taxon>Saprospirales</taxon>
        <taxon>Saprospiraceae</taxon>
        <taxon>Membranihabitans</taxon>
    </lineage>
</organism>
<dbReference type="FunFam" id="3.90.950.10:FF:000001">
    <property type="entry name" value="dITP/XTP pyrophosphatase"/>
    <property type="match status" value="1"/>
</dbReference>
<dbReference type="EMBL" id="JAHVHU010000010">
    <property type="protein sequence ID" value="MBY5958879.1"/>
    <property type="molecule type" value="Genomic_DNA"/>
</dbReference>
<comment type="catalytic activity">
    <reaction evidence="10">
        <text>ITP + H2O = IMP + diphosphate + H(+)</text>
        <dbReference type="Rhea" id="RHEA:29399"/>
        <dbReference type="ChEBI" id="CHEBI:15377"/>
        <dbReference type="ChEBI" id="CHEBI:15378"/>
        <dbReference type="ChEBI" id="CHEBI:33019"/>
        <dbReference type="ChEBI" id="CHEBI:58053"/>
        <dbReference type="ChEBI" id="CHEBI:61402"/>
        <dbReference type="EC" id="3.6.1.66"/>
    </reaction>
</comment>
<evidence type="ECO:0000256" key="3">
    <source>
        <dbReference type="ARBA" id="ARBA00022723"/>
    </source>
</evidence>
<dbReference type="EC" id="3.6.1.66" evidence="10"/>
<dbReference type="GO" id="GO:0009146">
    <property type="term" value="P:purine nucleoside triphosphate catabolic process"/>
    <property type="evidence" value="ECO:0007669"/>
    <property type="project" value="UniProtKB-UniRule"/>
</dbReference>
<evidence type="ECO:0000256" key="9">
    <source>
        <dbReference type="ARBA" id="ARBA00052017"/>
    </source>
</evidence>
<feature type="binding site" evidence="10">
    <location>
        <begin position="151"/>
        <end position="154"/>
    </location>
    <ligand>
        <name>substrate</name>
    </ligand>
</feature>
<dbReference type="SUPFAM" id="SSF52972">
    <property type="entry name" value="ITPase-like"/>
    <property type="match status" value="1"/>
</dbReference>
<proteinExistence type="inferred from homology"/>
<dbReference type="Proteomes" id="UP000753961">
    <property type="component" value="Unassembled WGS sequence"/>
</dbReference>
<dbReference type="InterPro" id="IPR002637">
    <property type="entry name" value="RdgB/HAM1"/>
</dbReference>
<dbReference type="GO" id="GO:0036222">
    <property type="term" value="F:XTP diphosphatase activity"/>
    <property type="evidence" value="ECO:0007669"/>
    <property type="project" value="UniProtKB-UniRule"/>
</dbReference>
<evidence type="ECO:0000256" key="11">
    <source>
        <dbReference type="RuleBase" id="RU003781"/>
    </source>
</evidence>
<keyword evidence="3 10" id="KW-0479">Metal-binding</keyword>
<evidence type="ECO:0000256" key="1">
    <source>
        <dbReference type="ARBA" id="ARBA00008023"/>
    </source>
</evidence>
<comment type="catalytic activity">
    <reaction evidence="9 10">
        <text>XTP + H2O = XMP + diphosphate + H(+)</text>
        <dbReference type="Rhea" id="RHEA:28610"/>
        <dbReference type="ChEBI" id="CHEBI:15377"/>
        <dbReference type="ChEBI" id="CHEBI:15378"/>
        <dbReference type="ChEBI" id="CHEBI:33019"/>
        <dbReference type="ChEBI" id="CHEBI:57464"/>
        <dbReference type="ChEBI" id="CHEBI:61314"/>
        <dbReference type="EC" id="3.6.1.66"/>
    </reaction>
</comment>
<sequence length="197" mass="22000">MNKQLLFATSNPHKLHEVRNILDSMYVIDGLDTLEFEGDIPETQDTIEGNAIQKVQFISDYTDRAVFAEDTGLLVDALEGAPGVHSARYAGDQRSASDNMNKLLWELQSHPNRKAHFKTIVAYLDPTGKLSTFEGIMKGEITTAPRGKKGFGYDPIFQPEGYDKTFGELDEDIKNEISHRAKAMAKFLAFLKQKSTG</sequence>
<dbReference type="Gene3D" id="3.90.950.10">
    <property type="match status" value="1"/>
</dbReference>
<feature type="binding site" evidence="10">
    <location>
        <begin position="179"/>
        <end position="180"/>
    </location>
    <ligand>
        <name>substrate</name>
    </ligand>
</feature>
<dbReference type="PANTHER" id="PTHR11067">
    <property type="entry name" value="INOSINE TRIPHOSPHATE PYROPHOSPHATASE/HAM1 PROTEIN"/>
    <property type="match status" value="1"/>
</dbReference>
<dbReference type="GO" id="GO:0005829">
    <property type="term" value="C:cytosol"/>
    <property type="evidence" value="ECO:0007669"/>
    <property type="project" value="TreeGrafter"/>
</dbReference>
<dbReference type="InterPro" id="IPR029001">
    <property type="entry name" value="ITPase-like_fam"/>
</dbReference>
<protein>
    <recommendedName>
        <fullName evidence="10">dITP/XTP pyrophosphatase</fullName>
        <ecNumber evidence="10">3.6.1.66</ecNumber>
    </recommendedName>
    <alternativeName>
        <fullName evidence="10">Non-canonical purine NTP pyrophosphatase</fullName>
    </alternativeName>
    <alternativeName>
        <fullName evidence="10">Non-standard purine NTP pyrophosphatase</fullName>
    </alternativeName>
    <alternativeName>
        <fullName evidence="10">Nucleoside-triphosphate diphosphatase</fullName>
    </alternativeName>
    <alternativeName>
        <fullName evidence="10">Nucleoside-triphosphate pyrophosphatase</fullName>
        <shortName evidence="10">NTPase</shortName>
    </alternativeName>
</protein>
<feature type="active site" description="Proton acceptor" evidence="10">
    <location>
        <position position="70"/>
    </location>
</feature>
<comment type="similarity">
    <text evidence="1 10 11">Belongs to the HAM1 NTPase family.</text>
</comment>
<dbReference type="GO" id="GO:0036220">
    <property type="term" value="F:ITP diphosphatase activity"/>
    <property type="evidence" value="ECO:0007669"/>
    <property type="project" value="UniProtKB-UniRule"/>
</dbReference>
<dbReference type="CDD" id="cd00515">
    <property type="entry name" value="HAM1"/>
    <property type="match status" value="1"/>
</dbReference>
<dbReference type="GO" id="GO:0000166">
    <property type="term" value="F:nucleotide binding"/>
    <property type="evidence" value="ECO:0007669"/>
    <property type="project" value="UniProtKB-KW"/>
</dbReference>
<keyword evidence="6 10" id="KW-0460">Magnesium</keyword>
<keyword evidence="7 10" id="KW-0546">Nucleotide metabolism</keyword>
<evidence type="ECO:0000313" key="13">
    <source>
        <dbReference type="Proteomes" id="UP000753961"/>
    </source>
</evidence>
<evidence type="ECO:0000256" key="7">
    <source>
        <dbReference type="ARBA" id="ARBA00023080"/>
    </source>
</evidence>
<comment type="function">
    <text evidence="10">Pyrophosphatase that catalyzes the hydrolysis of nucleoside triphosphates to their monophosphate derivatives, with a high preference for the non-canonical purine nucleotides XTP (xanthosine triphosphate), dITP (deoxyinosine triphosphate) and ITP. Seems to function as a house-cleaning enzyme that removes non-canonical purine nucleotides from the nucleotide pool, thus preventing their incorporation into DNA/RNA and avoiding chromosomal lesions.</text>
</comment>
<dbReference type="RefSeq" id="WP_222580414.1">
    <property type="nucleotide sequence ID" value="NZ_JAHVHU010000010.1"/>
</dbReference>
<evidence type="ECO:0000256" key="10">
    <source>
        <dbReference type="HAMAP-Rule" id="MF_01405"/>
    </source>
</evidence>
<dbReference type="GO" id="GO:0046872">
    <property type="term" value="F:metal ion binding"/>
    <property type="evidence" value="ECO:0007669"/>
    <property type="project" value="UniProtKB-KW"/>
</dbReference>
<dbReference type="Pfam" id="PF01725">
    <property type="entry name" value="Ham1p_like"/>
    <property type="match status" value="1"/>
</dbReference>
<gene>
    <name evidence="12" type="primary">rdgB</name>
    <name evidence="12" type="ORF">KUV50_12075</name>
</gene>
<comment type="caution">
    <text evidence="12">The sequence shown here is derived from an EMBL/GenBank/DDBJ whole genome shotgun (WGS) entry which is preliminary data.</text>
</comment>
<comment type="caution">
    <text evidence="10">Lacks conserved residue(s) required for the propagation of feature annotation.</text>
</comment>
<dbReference type="GO" id="GO:0017111">
    <property type="term" value="F:ribonucleoside triphosphate phosphatase activity"/>
    <property type="evidence" value="ECO:0007669"/>
    <property type="project" value="InterPro"/>
</dbReference>
<dbReference type="PANTHER" id="PTHR11067:SF9">
    <property type="entry name" value="INOSINE TRIPHOSPHATE PYROPHOSPHATASE"/>
    <property type="match status" value="1"/>
</dbReference>
<name>A0A953HPI9_9BACT</name>
<keyword evidence="13" id="KW-1185">Reference proteome</keyword>
<comment type="subunit">
    <text evidence="2 10">Homodimer.</text>
</comment>
<keyword evidence="4 10" id="KW-0547">Nucleotide-binding</keyword>
<dbReference type="InterPro" id="IPR020922">
    <property type="entry name" value="dITP/XTP_pyrophosphatase"/>
</dbReference>